<gene>
    <name evidence="3" type="ORF">NPIL_587181</name>
</gene>
<dbReference type="EMBL" id="BMAW01059200">
    <property type="protein sequence ID" value="GFT20002.1"/>
    <property type="molecule type" value="Genomic_DNA"/>
</dbReference>
<proteinExistence type="predicted"/>
<feature type="transmembrane region" description="Helical" evidence="2">
    <location>
        <begin position="12"/>
        <end position="30"/>
    </location>
</feature>
<name>A0A8X6TI78_NEPPI</name>
<evidence type="ECO:0000313" key="4">
    <source>
        <dbReference type="Proteomes" id="UP000887013"/>
    </source>
</evidence>
<keyword evidence="2" id="KW-0472">Membrane</keyword>
<evidence type="ECO:0000256" key="1">
    <source>
        <dbReference type="SAM" id="MobiDB-lite"/>
    </source>
</evidence>
<evidence type="ECO:0000313" key="3">
    <source>
        <dbReference type="EMBL" id="GFT20002.1"/>
    </source>
</evidence>
<organism evidence="3 4">
    <name type="scientific">Nephila pilipes</name>
    <name type="common">Giant wood spider</name>
    <name type="synonym">Nephila maculata</name>
    <dbReference type="NCBI Taxonomy" id="299642"/>
    <lineage>
        <taxon>Eukaryota</taxon>
        <taxon>Metazoa</taxon>
        <taxon>Ecdysozoa</taxon>
        <taxon>Arthropoda</taxon>
        <taxon>Chelicerata</taxon>
        <taxon>Arachnida</taxon>
        <taxon>Araneae</taxon>
        <taxon>Araneomorphae</taxon>
        <taxon>Entelegynae</taxon>
        <taxon>Araneoidea</taxon>
        <taxon>Nephilidae</taxon>
        <taxon>Nephila</taxon>
    </lineage>
</organism>
<evidence type="ECO:0000256" key="2">
    <source>
        <dbReference type="SAM" id="Phobius"/>
    </source>
</evidence>
<sequence>MDMQVLKNNSGLSVSFVWTILARIVWNFLLQTTMKDTNSNLCTRYPSPNLLRVPSKVAIINQCIDKLKIPYSRKIKKIKIVYNIDGDHDDVRDGGDGHDGDGAHDGGGVHGDGGHDAHDDDVLTLWRVHQVHVGEQQSW</sequence>
<comment type="caution">
    <text evidence="3">The sequence shown here is derived from an EMBL/GenBank/DDBJ whole genome shotgun (WGS) entry which is preliminary data.</text>
</comment>
<feature type="compositionally biased region" description="Basic and acidic residues" evidence="1">
    <location>
        <begin position="91"/>
        <end position="104"/>
    </location>
</feature>
<dbReference type="Proteomes" id="UP000887013">
    <property type="component" value="Unassembled WGS sequence"/>
</dbReference>
<keyword evidence="4" id="KW-1185">Reference proteome</keyword>
<keyword evidence="2" id="KW-0812">Transmembrane</keyword>
<feature type="region of interest" description="Disordered" evidence="1">
    <location>
        <begin position="91"/>
        <end position="114"/>
    </location>
</feature>
<keyword evidence="2" id="KW-1133">Transmembrane helix</keyword>
<protein>
    <submittedName>
        <fullName evidence="3">Uncharacterized protein</fullName>
    </submittedName>
</protein>
<dbReference type="AlphaFoldDB" id="A0A8X6TI78"/>
<accession>A0A8X6TI78</accession>
<reference evidence="3" key="1">
    <citation type="submission" date="2020-08" db="EMBL/GenBank/DDBJ databases">
        <title>Multicomponent nature underlies the extraordinary mechanical properties of spider dragline silk.</title>
        <authorList>
            <person name="Kono N."/>
            <person name="Nakamura H."/>
            <person name="Mori M."/>
            <person name="Yoshida Y."/>
            <person name="Ohtoshi R."/>
            <person name="Malay A.D."/>
            <person name="Moran D.A.P."/>
            <person name="Tomita M."/>
            <person name="Numata K."/>
            <person name="Arakawa K."/>
        </authorList>
    </citation>
    <scope>NUCLEOTIDE SEQUENCE</scope>
</reference>